<dbReference type="InterPro" id="IPR006627">
    <property type="entry name" value="TDU_repeat"/>
</dbReference>
<dbReference type="InterPro" id="IPR028184">
    <property type="entry name" value="VGLL4"/>
</dbReference>
<dbReference type="EMBL" id="GEFM01001967">
    <property type="protein sequence ID" value="JAP73829.1"/>
    <property type="molecule type" value="mRNA"/>
</dbReference>
<organism evidence="2">
    <name type="scientific">Ixodes ricinus</name>
    <name type="common">Common tick</name>
    <name type="synonym">Acarus ricinus</name>
    <dbReference type="NCBI Taxonomy" id="34613"/>
    <lineage>
        <taxon>Eukaryota</taxon>
        <taxon>Metazoa</taxon>
        <taxon>Ecdysozoa</taxon>
        <taxon>Arthropoda</taxon>
        <taxon>Chelicerata</taxon>
        <taxon>Arachnida</taxon>
        <taxon>Acari</taxon>
        <taxon>Parasitiformes</taxon>
        <taxon>Ixodida</taxon>
        <taxon>Ixodoidea</taxon>
        <taxon>Ixodidae</taxon>
        <taxon>Ixodinae</taxon>
        <taxon>Ixodes</taxon>
    </lineage>
</organism>
<accession>A0A131Y3K4</accession>
<dbReference type="GO" id="GO:0045892">
    <property type="term" value="P:negative regulation of DNA-templated transcription"/>
    <property type="evidence" value="ECO:0007669"/>
    <property type="project" value="TreeGrafter"/>
</dbReference>
<dbReference type="AlphaFoldDB" id="A0A131Y3K4"/>
<feature type="region of interest" description="Disordered" evidence="1">
    <location>
        <begin position="1"/>
        <end position="52"/>
    </location>
</feature>
<dbReference type="PANTHER" id="PTHR17604:SF7">
    <property type="entry name" value="TONDU-DOMAIN-CONTAINING GROWTH INHIBITOR, ISOFORM A"/>
    <property type="match status" value="1"/>
</dbReference>
<sequence>MLRTVPDKSPPACPPRKRALPPGLATPPCAPKQVRRSDEQPLDMSQRAAVPQARPSVITCAARCRTGASARDTDPIVEAHFRRSLGSQYAALFATPSTATEASVTVDDHFAKALGDTWRRLQDQEPQGVTS</sequence>
<protein>
    <submittedName>
        <fullName evidence="2">Putative transcription cofactor vestigial-like protein 4</fullName>
    </submittedName>
</protein>
<dbReference type="GO" id="GO:0001223">
    <property type="term" value="F:transcription coactivator binding"/>
    <property type="evidence" value="ECO:0007669"/>
    <property type="project" value="TreeGrafter"/>
</dbReference>
<name>A0A131Y3K4_IXORI</name>
<evidence type="ECO:0000256" key="1">
    <source>
        <dbReference type="SAM" id="MobiDB-lite"/>
    </source>
</evidence>
<dbReference type="SMART" id="SM00711">
    <property type="entry name" value="TDU"/>
    <property type="match status" value="2"/>
</dbReference>
<proteinExistence type="evidence at transcript level"/>
<dbReference type="PANTHER" id="PTHR17604">
    <property type="entry name" value="TRANSCRIPTION COFACTOR VESTIGIAL-LIKE PROTEIN 4"/>
    <property type="match status" value="1"/>
</dbReference>
<evidence type="ECO:0000313" key="2">
    <source>
        <dbReference type="EMBL" id="JAP73829.1"/>
    </source>
</evidence>
<reference evidence="2" key="1">
    <citation type="submission" date="2016-02" db="EMBL/GenBank/DDBJ databases">
        <title>RNAseq analyses of the midgut from blood- or serum-fed Ixodes ricinus ticks.</title>
        <authorList>
            <person name="Perner J."/>
            <person name="Provaznik J."/>
            <person name="Schrenkova J."/>
            <person name="Urbanova V."/>
            <person name="Ribeiro J.M."/>
            <person name="Kopacek P."/>
        </authorList>
    </citation>
    <scope>NUCLEOTIDE SEQUENCE</scope>
    <source>
        <tissue evidence="2">Gut</tissue>
    </source>
</reference>